<feature type="transmembrane region" description="Helical" evidence="7">
    <location>
        <begin position="82"/>
        <end position="103"/>
    </location>
</feature>
<proteinExistence type="inferred from homology"/>
<dbReference type="PANTHER" id="PTHR30250:SF10">
    <property type="entry name" value="LIPOPOLYSACCHARIDE BIOSYNTHESIS PROTEIN WZXC"/>
    <property type="match status" value="1"/>
</dbReference>
<protein>
    <submittedName>
        <fullName evidence="8">Oligosaccharide flippase family protein</fullName>
    </submittedName>
</protein>
<comment type="subcellular location">
    <subcellularLocation>
        <location evidence="1">Cell membrane</location>
        <topology evidence="1">Multi-pass membrane protein</topology>
    </subcellularLocation>
</comment>
<keyword evidence="9" id="KW-1185">Reference proteome</keyword>
<evidence type="ECO:0000256" key="5">
    <source>
        <dbReference type="ARBA" id="ARBA00022989"/>
    </source>
</evidence>
<feature type="transmembrane region" description="Helical" evidence="7">
    <location>
        <begin position="12"/>
        <end position="36"/>
    </location>
</feature>
<evidence type="ECO:0000256" key="4">
    <source>
        <dbReference type="ARBA" id="ARBA00022692"/>
    </source>
</evidence>
<gene>
    <name evidence="8" type="ORF">NDI37_18125</name>
</gene>
<feature type="transmembrane region" description="Helical" evidence="7">
    <location>
        <begin position="242"/>
        <end position="262"/>
    </location>
</feature>
<evidence type="ECO:0000256" key="6">
    <source>
        <dbReference type="ARBA" id="ARBA00023136"/>
    </source>
</evidence>
<feature type="transmembrane region" description="Helical" evidence="7">
    <location>
        <begin position="355"/>
        <end position="373"/>
    </location>
</feature>
<comment type="caution">
    <text evidence="8">The sequence shown here is derived from an EMBL/GenBank/DDBJ whole genome shotgun (WGS) entry which is preliminary data.</text>
</comment>
<feature type="transmembrane region" description="Helical" evidence="7">
    <location>
        <begin position="283"/>
        <end position="304"/>
    </location>
</feature>
<dbReference type="Pfam" id="PF13440">
    <property type="entry name" value="Polysacc_synt_3"/>
    <property type="match status" value="1"/>
</dbReference>
<keyword evidence="5 7" id="KW-1133">Transmembrane helix</keyword>
<evidence type="ECO:0000256" key="7">
    <source>
        <dbReference type="SAM" id="Phobius"/>
    </source>
</evidence>
<feature type="transmembrane region" description="Helical" evidence="7">
    <location>
        <begin position="412"/>
        <end position="441"/>
    </location>
</feature>
<name>A0ABV0JSN0_9CYAN</name>
<dbReference type="InterPro" id="IPR050833">
    <property type="entry name" value="Poly_Biosynth_Transport"/>
</dbReference>
<keyword evidence="6 7" id="KW-0472">Membrane</keyword>
<evidence type="ECO:0000313" key="8">
    <source>
        <dbReference type="EMBL" id="MEP0866378.1"/>
    </source>
</evidence>
<feature type="transmembrane region" description="Helical" evidence="7">
    <location>
        <begin position="42"/>
        <end position="62"/>
    </location>
</feature>
<sequence>MSLKTQVMRGGIYLVLRQGLGVFISLAGVMLVTKVIGPENYGLYAAAVSIFLYLQMLSQLGIEVYLVRREGEEELGVYHQAFTLLLLQALAGMLLAFLALPLIESWVNIKGFRPVAQVLFLGLPVVLLNQVPMARLERNLDYKRVALIELLGQLFYYVIAFPLAFRGAGVWALVAGWWLQQAQTLALLYWSAGYRPRFAWNWDLVKQMWGYGMSFSASIWVWQLRTLINPLLVGRFAGAEAVGYVALAIRIIEILGFVKAATWRISIATLSRLQGDKERLVRAVTEGMGLQILAVGPLLVGVSWVSPWLIPLVFGDRWLPVVQVYPFIALGYLTNSLFNMHSSALYVLRRNWEVTAFHIVHMALFAGAAFLLLPRLGLIGYGWAEIVALTSYVVIHFYLVRDIGNPDYRLTGLWWGAFAAALFAYQLGWWAALGLVVVALLPSTHQKLRDYIKSIRGAKSEGAS</sequence>
<reference evidence="8 9" key="1">
    <citation type="submission" date="2022-04" db="EMBL/GenBank/DDBJ databases">
        <title>Positive selection, recombination, and allopatry shape intraspecific diversity of widespread and dominant cyanobacteria.</title>
        <authorList>
            <person name="Wei J."/>
            <person name="Shu W."/>
            <person name="Hu C."/>
        </authorList>
    </citation>
    <scope>NUCLEOTIDE SEQUENCE [LARGE SCALE GENOMIC DNA]</scope>
    <source>
        <strain evidence="8 9">GB2-A5</strain>
    </source>
</reference>
<dbReference type="PANTHER" id="PTHR30250">
    <property type="entry name" value="PST FAMILY PREDICTED COLANIC ACID TRANSPORTER"/>
    <property type="match status" value="1"/>
</dbReference>
<dbReference type="EMBL" id="JAMPKK010000042">
    <property type="protein sequence ID" value="MEP0866378.1"/>
    <property type="molecule type" value="Genomic_DNA"/>
</dbReference>
<comment type="similarity">
    <text evidence="2">Belongs to the polysaccharide synthase family.</text>
</comment>
<dbReference type="RefSeq" id="WP_190417826.1">
    <property type="nucleotide sequence ID" value="NZ_JAMPKK010000042.1"/>
</dbReference>
<accession>A0ABV0JSN0</accession>
<feature type="transmembrane region" description="Helical" evidence="7">
    <location>
        <begin position="115"/>
        <end position="133"/>
    </location>
</feature>
<evidence type="ECO:0000256" key="2">
    <source>
        <dbReference type="ARBA" id="ARBA00007430"/>
    </source>
</evidence>
<keyword evidence="4 7" id="KW-0812">Transmembrane</keyword>
<feature type="transmembrane region" description="Helical" evidence="7">
    <location>
        <begin position="379"/>
        <end position="400"/>
    </location>
</feature>
<evidence type="ECO:0000256" key="1">
    <source>
        <dbReference type="ARBA" id="ARBA00004651"/>
    </source>
</evidence>
<dbReference type="Proteomes" id="UP001442494">
    <property type="component" value="Unassembled WGS sequence"/>
</dbReference>
<organism evidence="8 9">
    <name type="scientific">Funiculus sociatus GB2-A5</name>
    <dbReference type="NCBI Taxonomy" id="2933946"/>
    <lineage>
        <taxon>Bacteria</taxon>
        <taxon>Bacillati</taxon>
        <taxon>Cyanobacteriota</taxon>
        <taxon>Cyanophyceae</taxon>
        <taxon>Coleofasciculales</taxon>
        <taxon>Coleofasciculaceae</taxon>
        <taxon>Funiculus</taxon>
    </lineage>
</organism>
<evidence type="ECO:0000313" key="9">
    <source>
        <dbReference type="Proteomes" id="UP001442494"/>
    </source>
</evidence>
<evidence type="ECO:0000256" key="3">
    <source>
        <dbReference type="ARBA" id="ARBA00022475"/>
    </source>
</evidence>
<feature type="transmembrane region" description="Helical" evidence="7">
    <location>
        <begin position="324"/>
        <end position="348"/>
    </location>
</feature>
<keyword evidence="3" id="KW-1003">Cell membrane</keyword>